<dbReference type="CDD" id="cd20691">
    <property type="entry name" value="CdiI_EC536-like"/>
    <property type="match status" value="1"/>
</dbReference>
<evidence type="ECO:0000313" key="3">
    <source>
        <dbReference type="Proteomes" id="UP000615613"/>
    </source>
</evidence>
<name>A0A8H9Z336_9PSED</name>
<proteinExistence type="predicted"/>
<dbReference type="AlphaFoldDB" id="A0A8H9Z336"/>
<keyword evidence="3" id="KW-1185">Reference proteome</keyword>
<dbReference type="KEGG" id="ptrt:HU722_0019770"/>
<evidence type="ECO:0000313" key="2">
    <source>
        <dbReference type="EMBL" id="QXH82214.1"/>
    </source>
</evidence>
<sequence length="137" mass="15712">MKKTFRQIDESNGFKWEVEPDESALESWHRSILDTPITELDIGDLCRSVRQDMYTSELLPIVVRELDKEVLVGFLDDAELLKGTSKLSEAVWAKNLLLTQKMLNILRRDKELIAVEPRAVEYAQALERKLLAALNGK</sequence>
<protein>
    <submittedName>
        <fullName evidence="1">Uncharacterized protein</fullName>
    </submittedName>
</protein>
<evidence type="ECO:0000313" key="1">
    <source>
        <dbReference type="EMBL" id="MBC3298602.1"/>
    </source>
</evidence>
<dbReference type="EMBL" id="CP077084">
    <property type="protein sequence ID" value="QXH82214.1"/>
    <property type="molecule type" value="Genomic_DNA"/>
</dbReference>
<dbReference type="EMBL" id="JABWQF010000048">
    <property type="protein sequence ID" value="MBC3298602.1"/>
    <property type="molecule type" value="Genomic_DNA"/>
</dbReference>
<reference evidence="1" key="1">
    <citation type="journal article" date="2020" name="Microorganisms">
        <title>Reliable Identification of Environmental Pseudomonas Isolates Using the rpoD Gene.</title>
        <authorList>
            <consortium name="The Broad Institute Genome Sequencing Platform"/>
            <person name="Girard L."/>
            <person name="Lood C."/>
            <person name="Rokni-Zadeh H."/>
            <person name="van Noort V."/>
            <person name="Lavigne R."/>
            <person name="De Mot R."/>
        </authorList>
    </citation>
    <scope>NUCLEOTIDE SEQUENCE [LARGE SCALE GENOMIC DNA]</scope>
    <source>
        <strain evidence="1">SWRI145</strain>
    </source>
</reference>
<reference evidence="2" key="2">
    <citation type="submission" date="2021-06" db="EMBL/GenBank/DDBJ databases">
        <title>Updating the genus Pseudomonas: Description of 43 new species and partition of the Pseudomonas putida group.</title>
        <authorList>
            <person name="Girard L."/>
            <person name="Lood C."/>
            <person name="Vandamme P."/>
            <person name="Rokni-Zadeh H."/>
            <person name="van Noort V."/>
            <person name="Hofte M."/>
            <person name="Lavigne R."/>
            <person name="De Mot R."/>
        </authorList>
    </citation>
    <scope>NUCLEOTIDE SEQUENCE</scope>
    <source>
        <strain evidence="2">SWRI145</strain>
    </source>
</reference>
<dbReference type="InterPro" id="IPR040547">
    <property type="entry name" value="CdiI"/>
</dbReference>
<dbReference type="Pfam" id="PF18616">
    <property type="entry name" value="CdiI_3"/>
    <property type="match status" value="1"/>
</dbReference>
<organism evidence="1">
    <name type="scientific">Pseudomonas tritici</name>
    <dbReference type="NCBI Taxonomy" id="2745518"/>
    <lineage>
        <taxon>Bacteria</taxon>
        <taxon>Pseudomonadati</taxon>
        <taxon>Pseudomonadota</taxon>
        <taxon>Gammaproteobacteria</taxon>
        <taxon>Pseudomonadales</taxon>
        <taxon>Pseudomonadaceae</taxon>
        <taxon>Pseudomonas</taxon>
    </lineage>
</organism>
<accession>A0A8H9Z336</accession>
<dbReference type="Proteomes" id="UP000615613">
    <property type="component" value="Chromosome"/>
</dbReference>
<dbReference type="RefSeq" id="WP_065890391.1">
    <property type="nucleotide sequence ID" value="NZ_CP077084.1"/>
</dbReference>
<gene>
    <name evidence="2" type="ORF">HU722_0019770</name>
    <name evidence="1" type="ORF">HU722_44460</name>
</gene>